<dbReference type="Proteomes" id="UP001381693">
    <property type="component" value="Unassembled WGS sequence"/>
</dbReference>
<gene>
    <name evidence="1" type="ORF">SK128_000925</name>
</gene>
<keyword evidence="2" id="KW-1185">Reference proteome</keyword>
<name>A0AAN8X5E8_HALRR</name>
<dbReference type="AlphaFoldDB" id="A0AAN8X5E8"/>
<dbReference type="EMBL" id="JAXCGZ010007932">
    <property type="protein sequence ID" value="KAK7078240.1"/>
    <property type="molecule type" value="Genomic_DNA"/>
</dbReference>
<comment type="caution">
    <text evidence="1">The sequence shown here is derived from an EMBL/GenBank/DDBJ whole genome shotgun (WGS) entry which is preliminary data.</text>
</comment>
<evidence type="ECO:0000313" key="2">
    <source>
        <dbReference type="Proteomes" id="UP001381693"/>
    </source>
</evidence>
<protein>
    <submittedName>
        <fullName evidence="1">Uncharacterized protein</fullName>
    </submittedName>
</protein>
<sequence length="83" mass="9759">MMCHNNKKETKKDAAKNVDLVNELTMDDQKDFAFCIYTEEYSKGIVYGKKLLVDIGATAHIIYEKEKFVTFEEYFNPKKHMID</sequence>
<proteinExistence type="predicted"/>
<reference evidence="1 2" key="1">
    <citation type="submission" date="2023-11" db="EMBL/GenBank/DDBJ databases">
        <title>Halocaridina rubra genome assembly.</title>
        <authorList>
            <person name="Smith C."/>
        </authorList>
    </citation>
    <scope>NUCLEOTIDE SEQUENCE [LARGE SCALE GENOMIC DNA]</scope>
    <source>
        <strain evidence="1">EP-1</strain>
        <tissue evidence="1">Whole</tissue>
    </source>
</reference>
<accession>A0AAN8X5E8</accession>
<evidence type="ECO:0000313" key="1">
    <source>
        <dbReference type="EMBL" id="KAK7078240.1"/>
    </source>
</evidence>
<organism evidence="1 2">
    <name type="scientific">Halocaridina rubra</name>
    <name type="common">Hawaiian red shrimp</name>
    <dbReference type="NCBI Taxonomy" id="373956"/>
    <lineage>
        <taxon>Eukaryota</taxon>
        <taxon>Metazoa</taxon>
        <taxon>Ecdysozoa</taxon>
        <taxon>Arthropoda</taxon>
        <taxon>Crustacea</taxon>
        <taxon>Multicrustacea</taxon>
        <taxon>Malacostraca</taxon>
        <taxon>Eumalacostraca</taxon>
        <taxon>Eucarida</taxon>
        <taxon>Decapoda</taxon>
        <taxon>Pleocyemata</taxon>
        <taxon>Caridea</taxon>
        <taxon>Atyoidea</taxon>
        <taxon>Atyidae</taxon>
        <taxon>Halocaridina</taxon>
    </lineage>
</organism>